<dbReference type="Gene3D" id="3.40.50.150">
    <property type="entry name" value="Vaccinia Virus protein VP39"/>
    <property type="match status" value="1"/>
</dbReference>
<dbReference type="EMBL" id="JARUPT010000037">
    <property type="protein sequence ID" value="KAK0380540.1"/>
    <property type="molecule type" value="Genomic_DNA"/>
</dbReference>
<evidence type="ECO:0000256" key="2">
    <source>
        <dbReference type="SAM" id="MobiDB-lite"/>
    </source>
</evidence>
<dbReference type="SUPFAM" id="SSF53335">
    <property type="entry name" value="S-adenosyl-L-methionine-dependent methyltransferases"/>
    <property type="match status" value="1"/>
</dbReference>
<protein>
    <submittedName>
        <fullName evidence="3">Methyltransferase domain-containing protein</fullName>
    </submittedName>
</protein>
<name>A0ABQ9Q9Q8_9PEZI</name>
<reference evidence="3" key="1">
    <citation type="submission" date="2023-04" db="EMBL/GenBank/DDBJ databases">
        <title>Colletotrichum limetticola genome sequence.</title>
        <authorList>
            <person name="Baroncelli R."/>
        </authorList>
    </citation>
    <scope>NUCLEOTIDE SEQUENCE</scope>
    <source>
        <strain evidence="3">KLA-Anderson</strain>
    </source>
</reference>
<evidence type="ECO:0000313" key="4">
    <source>
        <dbReference type="Proteomes" id="UP001169217"/>
    </source>
</evidence>
<dbReference type="Proteomes" id="UP001169217">
    <property type="component" value="Unassembled WGS sequence"/>
</dbReference>
<keyword evidence="3" id="KW-0808">Transferase</keyword>
<feature type="compositionally biased region" description="Polar residues" evidence="2">
    <location>
        <begin position="26"/>
        <end position="35"/>
    </location>
</feature>
<comment type="similarity">
    <text evidence="1">Belongs to the methyltransferase superfamily. LaeA methyltransferase family.</text>
</comment>
<gene>
    <name evidence="3" type="ORF">CLIM01_02095</name>
</gene>
<dbReference type="CDD" id="cd02440">
    <property type="entry name" value="AdoMet_MTases"/>
    <property type="match status" value="1"/>
</dbReference>
<comment type="caution">
    <text evidence="3">The sequence shown here is derived from an EMBL/GenBank/DDBJ whole genome shotgun (WGS) entry which is preliminary data.</text>
</comment>
<evidence type="ECO:0000256" key="1">
    <source>
        <dbReference type="ARBA" id="ARBA00038158"/>
    </source>
</evidence>
<dbReference type="Pfam" id="PF13489">
    <property type="entry name" value="Methyltransf_23"/>
    <property type="match status" value="1"/>
</dbReference>
<dbReference type="PANTHER" id="PTHR43591:SF31">
    <property type="entry name" value="LAEA-LIKE, PUTATIVE (AFU_ORTHOLOGUE AFUA_8G01930)-RELATED"/>
    <property type="match status" value="1"/>
</dbReference>
<accession>A0ABQ9Q9Q8</accession>
<feature type="region of interest" description="Disordered" evidence="2">
    <location>
        <begin position="1"/>
        <end position="37"/>
    </location>
</feature>
<dbReference type="PANTHER" id="PTHR43591">
    <property type="entry name" value="METHYLTRANSFERASE"/>
    <property type="match status" value="1"/>
</dbReference>
<proteinExistence type="inferred from homology"/>
<dbReference type="GO" id="GO:0032259">
    <property type="term" value="P:methylation"/>
    <property type="evidence" value="ECO:0007669"/>
    <property type="project" value="UniProtKB-KW"/>
</dbReference>
<evidence type="ECO:0000313" key="3">
    <source>
        <dbReference type="EMBL" id="KAK0380540.1"/>
    </source>
</evidence>
<dbReference type="InterPro" id="IPR029063">
    <property type="entry name" value="SAM-dependent_MTases_sf"/>
</dbReference>
<organism evidence="3 4">
    <name type="scientific">Colletotrichum limetticola</name>
    <dbReference type="NCBI Taxonomy" id="1209924"/>
    <lineage>
        <taxon>Eukaryota</taxon>
        <taxon>Fungi</taxon>
        <taxon>Dikarya</taxon>
        <taxon>Ascomycota</taxon>
        <taxon>Pezizomycotina</taxon>
        <taxon>Sordariomycetes</taxon>
        <taxon>Hypocreomycetidae</taxon>
        <taxon>Glomerellales</taxon>
        <taxon>Glomerellaceae</taxon>
        <taxon>Colletotrichum</taxon>
        <taxon>Colletotrichum acutatum species complex</taxon>
    </lineage>
</organism>
<keyword evidence="4" id="KW-1185">Reference proteome</keyword>
<keyword evidence="3" id="KW-0489">Methyltransferase</keyword>
<dbReference type="GO" id="GO:0008168">
    <property type="term" value="F:methyltransferase activity"/>
    <property type="evidence" value="ECO:0007669"/>
    <property type="project" value="UniProtKB-KW"/>
</dbReference>
<sequence>MAENAQNPAEDDRTDDDTSSIGGSSVEESTASLRSSILDYRRENGRTYHRVSDGSYLAPNDEQEQDRLDFSHHLWKLTYDGEPCNCPKKTGAKRVLDIGTGTGIWALDYGKSTELPAIACHYAKPLKRMITRNHFVPPNCQFEVDDVEKEWTWSEAFDFIFSRSMNAAFKDRAEFVAKAFENLEPGGYLEIQDNVFPLLCTDGTMPEDSLIYQWSKLIMEGTDLIGQPLNDAPKFKKMLEDAGFEDVQERKEIWPIGTWPERGTKEHELGMWCRSITMESLEALSLALFTRVLGWSREETVVFCAGAREELRQQKVHAYFDVYATWGRKPEKQEESQEGPAGVSAV</sequence>